<feature type="domain" description="Histone deacetylase" evidence="2">
    <location>
        <begin position="451"/>
        <end position="654"/>
    </location>
</feature>
<organism evidence="3 4">
    <name type="scientific">Pythium oligandrum</name>
    <name type="common">Mycoparasitic fungus</name>
    <dbReference type="NCBI Taxonomy" id="41045"/>
    <lineage>
        <taxon>Eukaryota</taxon>
        <taxon>Sar</taxon>
        <taxon>Stramenopiles</taxon>
        <taxon>Oomycota</taxon>
        <taxon>Peronosporomycetes</taxon>
        <taxon>Pythiales</taxon>
        <taxon>Pythiaceae</taxon>
        <taxon>Pythium</taxon>
    </lineage>
</organism>
<feature type="region of interest" description="Disordered" evidence="1">
    <location>
        <begin position="1"/>
        <end position="46"/>
    </location>
</feature>
<accession>A0A8K1C2K1</accession>
<feature type="compositionally biased region" description="Low complexity" evidence="1">
    <location>
        <begin position="67"/>
        <end position="80"/>
    </location>
</feature>
<feature type="region of interest" description="Disordered" evidence="1">
    <location>
        <begin position="654"/>
        <end position="679"/>
    </location>
</feature>
<dbReference type="SUPFAM" id="SSF52768">
    <property type="entry name" value="Arginase/deacetylase"/>
    <property type="match status" value="1"/>
</dbReference>
<evidence type="ECO:0000256" key="1">
    <source>
        <dbReference type="SAM" id="MobiDB-lite"/>
    </source>
</evidence>
<evidence type="ECO:0000313" key="4">
    <source>
        <dbReference type="Proteomes" id="UP000794436"/>
    </source>
</evidence>
<feature type="domain" description="Histone deacetylase" evidence="2">
    <location>
        <begin position="253"/>
        <end position="429"/>
    </location>
</feature>
<dbReference type="GO" id="GO:0004407">
    <property type="term" value="F:histone deacetylase activity"/>
    <property type="evidence" value="ECO:0007669"/>
    <property type="project" value="TreeGrafter"/>
</dbReference>
<evidence type="ECO:0000259" key="2">
    <source>
        <dbReference type="Pfam" id="PF00850"/>
    </source>
</evidence>
<dbReference type="GO" id="GO:0040029">
    <property type="term" value="P:epigenetic regulation of gene expression"/>
    <property type="evidence" value="ECO:0007669"/>
    <property type="project" value="TreeGrafter"/>
</dbReference>
<name>A0A8K1C2K1_PYTOL</name>
<keyword evidence="4" id="KW-1185">Reference proteome</keyword>
<sequence length="698" mass="78053">MDSPPPPPSSPPPSPPPMPPVDVLPSSPEMSWARADPQTTQREELDAPARLLCRMSIAALLEADIQTSDVSTTSSRTSPTIASMDDQDPDEVSPLASPETRYTTDSDGDVRIVHELAPRTPISSLTQEKLHRLRLKRPPTSSVSDLVAEMNMEEEHLRRMAQGSLWKRHSHQPSPASLRGGYGPDYAMQDVSPMRPSLFHQTIEREAVGTLVVYQPTCLDHHNDTHQENRERLSVLCGPQGILQKPRFRSLKWANLRELKPARLNDVLRVHSFQYIRHLERLCDGLPEQNDRYSVGPLYLESHRTASKKDKSKPKTTLSPLEWMKTEHAKRCYEVTNPPSSGLFDTDSPISRRSYDAARLAAGAVCHAIDKVVRRETKNAFVVVRPPGHHAGPNGCVESEGFHRRPEMCTCGFCLLNNVAIGAGYAMSTYSTPYYSKTSPSRSSSKDQGEHAEITRIAIVDFDIHHGNGTEEIIRNLVPHDQKYPLPSSWAPLSFPSYKPWRDENDIDNVFFSSIHLFDEDNFYPCSGKGPQGDSAELQQVENILNLPLSFLGPKYLEEREKLTVKAKKALMDQASRQFREKVSKKLVPALRAFQPDLILLSAGFDGHADDFYYYLTEDDYAWVTTELTGVADECCEGRLVSVLEGGYNVEVSQKRRQGKSKKTNQESGDTESEQREFGSLARSCAAHVAALHQAASS</sequence>
<reference evidence="3" key="1">
    <citation type="submission" date="2019-03" db="EMBL/GenBank/DDBJ databases">
        <title>Long read genome sequence of the mycoparasitic Pythium oligandrum ATCC 38472 isolated from sugarbeet rhizosphere.</title>
        <authorList>
            <person name="Gaulin E."/>
        </authorList>
    </citation>
    <scope>NUCLEOTIDE SEQUENCE</scope>
    <source>
        <strain evidence="3">ATCC 38472_TT</strain>
    </source>
</reference>
<dbReference type="EMBL" id="SPLM01000148">
    <property type="protein sequence ID" value="TMW55296.1"/>
    <property type="molecule type" value="Genomic_DNA"/>
</dbReference>
<dbReference type="PANTHER" id="PTHR10625">
    <property type="entry name" value="HISTONE DEACETYLASE HDAC1-RELATED"/>
    <property type="match status" value="1"/>
</dbReference>
<dbReference type="InterPro" id="IPR023801">
    <property type="entry name" value="His_deacetylse_dom"/>
</dbReference>
<feature type="region of interest" description="Disordered" evidence="1">
    <location>
        <begin position="66"/>
        <end position="105"/>
    </location>
</feature>
<dbReference type="AlphaFoldDB" id="A0A8K1C2K1"/>
<protein>
    <recommendedName>
        <fullName evidence="2">Histone deacetylase domain-containing protein</fullName>
    </recommendedName>
</protein>
<dbReference type="Proteomes" id="UP000794436">
    <property type="component" value="Unassembled WGS sequence"/>
</dbReference>
<proteinExistence type="predicted"/>
<dbReference type="InterPro" id="IPR037138">
    <property type="entry name" value="His_deacetylse_dom_sf"/>
</dbReference>
<dbReference type="InterPro" id="IPR023696">
    <property type="entry name" value="Ureohydrolase_dom_sf"/>
</dbReference>
<evidence type="ECO:0000313" key="3">
    <source>
        <dbReference type="EMBL" id="TMW55296.1"/>
    </source>
</evidence>
<dbReference type="PANTHER" id="PTHR10625:SF26">
    <property type="entry name" value="HISTONE DEACETYLASE DOMAIN-CONTAINING PROTEIN"/>
    <property type="match status" value="1"/>
</dbReference>
<feature type="compositionally biased region" description="Pro residues" evidence="1">
    <location>
        <begin position="1"/>
        <end position="22"/>
    </location>
</feature>
<dbReference type="Gene3D" id="3.40.800.20">
    <property type="entry name" value="Histone deacetylase domain"/>
    <property type="match status" value="1"/>
</dbReference>
<dbReference type="GO" id="GO:0000118">
    <property type="term" value="C:histone deacetylase complex"/>
    <property type="evidence" value="ECO:0007669"/>
    <property type="project" value="TreeGrafter"/>
</dbReference>
<dbReference type="Pfam" id="PF00850">
    <property type="entry name" value="Hist_deacetyl"/>
    <property type="match status" value="2"/>
</dbReference>
<gene>
    <name evidence="3" type="ORF">Poli38472_013187</name>
</gene>
<dbReference type="GO" id="GO:0005737">
    <property type="term" value="C:cytoplasm"/>
    <property type="evidence" value="ECO:0007669"/>
    <property type="project" value="TreeGrafter"/>
</dbReference>
<dbReference type="OrthoDB" id="424012at2759"/>
<comment type="caution">
    <text evidence="3">The sequence shown here is derived from an EMBL/GenBank/DDBJ whole genome shotgun (WGS) entry which is preliminary data.</text>
</comment>